<evidence type="ECO:0000313" key="4">
    <source>
        <dbReference type="Proteomes" id="UP000268014"/>
    </source>
</evidence>
<protein>
    <submittedName>
        <fullName evidence="5">EGF-like domain-containing protein</fullName>
    </submittedName>
</protein>
<dbReference type="STRING" id="6290.A0A158QJQ9"/>
<dbReference type="PROSITE" id="PS00022">
    <property type="entry name" value="EGF_1"/>
    <property type="match status" value="2"/>
</dbReference>
<organism evidence="5">
    <name type="scientific">Haemonchus placei</name>
    <name type="common">Barber's pole worm</name>
    <dbReference type="NCBI Taxonomy" id="6290"/>
    <lineage>
        <taxon>Eukaryota</taxon>
        <taxon>Metazoa</taxon>
        <taxon>Ecdysozoa</taxon>
        <taxon>Nematoda</taxon>
        <taxon>Chromadorea</taxon>
        <taxon>Rhabditida</taxon>
        <taxon>Rhabditina</taxon>
        <taxon>Rhabditomorpha</taxon>
        <taxon>Strongyloidea</taxon>
        <taxon>Trichostrongylidae</taxon>
        <taxon>Haemonchus</taxon>
    </lineage>
</organism>
<dbReference type="SMART" id="SM00181">
    <property type="entry name" value="EGF"/>
    <property type="match status" value="2"/>
</dbReference>
<dbReference type="EMBL" id="UZAF01016104">
    <property type="protein sequence ID" value="VDO20396.1"/>
    <property type="molecule type" value="Genomic_DNA"/>
</dbReference>
<dbReference type="OrthoDB" id="5779730at2759"/>
<accession>A0A158QJQ9</accession>
<comment type="caution">
    <text evidence="1">Lacks conserved residue(s) required for the propagation of feature annotation.</text>
</comment>
<reference evidence="3 4" key="2">
    <citation type="submission" date="2018-11" db="EMBL/GenBank/DDBJ databases">
        <authorList>
            <consortium name="Pathogen Informatics"/>
        </authorList>
    </citation>
    <scope>NUCLEOTIDE SEQUENCE [LARGE SCALE GENOMIC DNA]</scope>
    <source>
        <strain evidence="3 4">MHpl1</strain>
    </source>
</reference>
<feature type="disulfide bond" evidence="1">
    <location>
        <begin position="416"/>
        <end position="433"/>
    </location>
</feature>
<dbReference type="InterPro" id="IPR000742">
    <property type="entry name" value="EGF"/>
</dbReference>
<reference evidence="5" key="1">
    <citation type="submission" date="2016-04" db="UniProtKB">
        <authorList>
            <consortium name="WormBaseParasite"/>
        </authorList>
    </citation>
    <scope>IDENTIFICATION</scope>
</reference>
<dbReference type="PANTHER" id="PTHR47324">
    <property type="entry name" value="PROTEIN IRG-7-RELATED"/>
    <property type="match status" value="1"/>
</dbReference>
<dbReference type="InterPro" id="IPR053295">
    <property type="entry name" value="Innate_immunity_reg"/>
</dbReference>
<keyword evidence="4" id="KW-1185">Reference proteome</keyword>
<dbReference type="PANTHER" id="PTHR47324:SF3">
    <property type="entry name" value="EGF-LIKE DOMAIN-CONTAINING PROTEIN"/>
    <property type="match status" value="1"/>
</dbReference>
<evidence type="ECO:0000313" key="5">
    <source>
        <dbReference type="WBParaSite" id="HPLM_0000322201-mRNA-1"/>
    </source>
</evidence>
<evidence type="ECO:0000256" key="1">
    <source>
        <dbReference type="PROSITE-ProRule" id="PRU00076"/>
    </source>
</evidence>
<evidence type="ECO:0000313" key="3">
    <source>
        <dbReference type="EMBL" id="VDO20396.1"/>
    </source>
</evidence>
<keyword evidence="1" id="KW-1015">Disulfide bond</keyword>
<dbReference type="WBParaSite" id="HPLM_0000322201-mRNA-1">
    <property type="protein sequence ID" value="HPLM_0000322201-mRNA-1"/>
    <property type="gene ID" value="HPLM_0000322201"/>
</dbReference>
<dbReference type="AlphaFoldDB" id="A0A158QJQ9"/>
<proteinExistence type="predicted"/>
<feature type="disulfide bond" evidence="1">
    <location>
        <begin position="435"/>
        <end position="444"/>
    </location>
</feature>
<dbReference type="PROSITE" id="PS50026">
    <property type="entry name" value="EGF_3"/>
    <property type="match status" value="1"/>
</dbReference>
<name>A0A158QJQ9_HAEPC</name>
<keyword evidence="1" id="KW-0245">EGF-like domain</keyword>
<sequence length="733" mass="80960">MPTAIFHGYLTTSSLFSREQIIAQITEGDDMKLYYLSRISRECLTSGSPPPFRGIEESPAVFNCSNGGILLPNSTCVCPPFISGPQCDIISVQSNLDTSHQSFILVLNLRSTMAYDLHQLINQVKSMSRMIPRLSDSVVSATNLENSYFMKNEIFTSSDALLDYLNGVVISTGDTDQPTISAINSVHSSLMHPASVVYVFADSAASDARSFNPKLSSSSPEMLAIQRTLAWRNKLAIFLSETDSDPIDYFGDYFDVFRRLVRATQGDLIVIEKTRVTEVRGKRNEFLVRVSFKNLMPRIKLIRTTATATTMITVTAKKQSSVNIRVWINSPNTVFIGSSPDPAVDVGSTVVSSGTILTIPSDIVGLVFRRHSFFSSVANEPSPVAMKCFNGGTLQGGGVCNCTAFFYGPNCATPVCLNGGVQEKFPGNGRPLCQCPVGYGGDHCEVCEYRPHHLLILYCLLTKLFSLFIVRVLFCPSPLSLSYYFLSLSRNSQSISQPSTAALLQTINSISYDKSSIFLFTDAIPVANTQRTDVTNIVVAAIERQLQINIVITAPYQMNEMCIQSSDAGIYSLMALQTGGTIVNLCQPYFNSYPRDIITEVEFTFFTGYGMTHHHVETLRETVVEDCSVLFVTDFFVDDPTTQVYAFVNSGTVFQQVLQCRLMACFLKNNFRYALQVQSVGNSTKGPCSVRIVEKTQLAVYLAFTSDPSKDSPFLTLNYGTQIEVSITMIRLY</sequence>
<feature type="domain" description="EGF-like" evidence="2">
    <location>
        <begin position="407"/>
        <end position="445"/>
    </location>
</feature>
<gene>
    <name evidence="3" type="ORF">HPLM_LOCUS3214</name>
</gene>
<dbReference type="Proteomes" id="UP000268014">
    <property type="component" value="Unassembled WGS sequence"/>
</dbReference>
<evidence type="ECO:0000259" key="2">
    <source>
        <dbReference type="PROSITE" id="PS50026"/>
    </source>
</evidence>
<dbReference type="Gene3D" id="2.10.25.10">
    <property type="entry name" value="Laminin"/>
    <property type="match status" value="1"/>
</dbReference>